<dbReference type="EMBL" id="VTEI01000003">
    <property type="protein sequence ID" value="TYS17571.1"/>
    <property type="molecule type" value="Genomic_DNA"/>
</dbReference>
<dbReference type="GO" id="GO:0019172">
    <property type="term" value="F:glyoxalase III activity"/>
    <property type="evidence" value="ECO:0007669"/>
    <property type="project" value="TreeGrafter"/>
</dbReference>
<dbReference type="OrthoDB" id="9792284at2"/>
<name>A0A5D4NV65_9BACI</name>
<comment type="similarity">
    <text evidence="3">Belongs to the peptidase C56 family. HSP31-like subfamily.</text>
</comment>
<dbReference type="InterPro" id="IPR002818">
    <property type="entry name" value="DJ-1/PfpI"/>
</dbReference>
<reference evidence="5 6" key="1">
    <citation type="submission" date="2019-08" db="EMBL/GenBank/DDBJ databases">
        <title>Bacillus genomes from the desert of Cuatro Cienegas, Coahuila.</title>
        <authorList>
            <person name="Olmedo-Alvarez G."/>
        </authorList>
    </citation>
    <scope>NUCLEOTIDE SEQUENCE [LARGE SCALE GENOMIC DNA]</scope>
    <source>
        <strain evidence="5 6">CH34_1T</strain>
    </source>
</reference>
<dbReference type="InterPro" id="IPR029062">
    <property type="entry name" value="Class_I_gatase-like"/>
</dbReference>
<evidence type="ECO:0000313" key="6">
    <source>
        <dbReference type="Proteomes" id="UP000322267"/>
    </source>
</evidence>
<dbReference type="Pfam" id="PF01965">
    <property type="entry name" value="DJ-1_PfpI"/>
    <property type="match status" value="1"/>
</dbReference>
<proteinExistence type="inferred from homology"/>
<dbReference type="GO" id="GO:0005737">
    <property type="term" value="C:cytoplasm"/>
    <property type="evidence" value="ECO:0007669"/>
    <property type="project" value="TreeGrafter"/>
</dbReference>
<evidence type="ECO:0000259" key="4">
    <source>
        <dbReference type="Pfam" id="PF01965"/>
    </source>
</evidence>
<keyword evidence="5" id="KW-0315">Glutamine amidotransferase</keyword>
<dbReference type="CDD" id="cd03141">
    <property type="entry name" value="GATase1_Hsp31_like"/>
    <property type="match status" value="1"/>
</dbReference>
<gene>
    <name evidence="5" type="ORF">FZC78_06785</name>
</gene>
<dbReference type="Proteomes" id="UP000322267">
    <property type="component" value="Unassembled WGS sequence"/>
</dbReference>
<dbReference type="SUPFAM" id="SSF52317">
    <property type="entry name" value="Class I glutamine amidotransferase-like"/>
    <property type="match status" value="1"/>
</dbReference>
<dbReference type="GO" id="GO:0016740">
    <property type="term" value="F:transferase activity"/>
    <property type="evidence" value="ECO:0007669"/>
    <property type="project" value="UniProtKB-KW"/>
</dbReference>
<keyword evidence="1" id="KW-0346">Stress response</keyword>
<comment type="caution">
    <text evidence="5">The sequence shown here is derived from an EMBL/GenBank/DDBJ whole genome shotgun (WGS) entry which is preliminary data.</text>
</comment>
<evidence type="ECO:0000313" key="5">
    <source>
        <dbReference type="EMBL" id="TYS17571.1"/>
    </source>
</evidence>
<dbReference type="PANTHER" id="PTHR48094:SF11">
    <property type="entry name" value="GLUTATHIONE-INDEPENDENT GLYOXALASE HSP31-RELATED"/>
    <property type="match status" value="1"/>
</dbReference>
<dbReference type="PANTHER" id="PTHR48094">
    <property type="entry name" value="PROTEIN/NUCLEIC ACID DEGLYCASE DJ-1-RELATED"/>
    <property type="match status" value="1"/>
</dbReference>
<accession>A0A5D4NV65</accession>
<protein>
    <submittedName>
        <fullName evidence="5">Type 1 glutamine amidotransferase domain-containing protein</fullName>
    </submittedName>
</protein>
<keyword evidence="5" id="KW-0808">Transferase</keyword>
<sequence length="222" mass="24154">MSMKKILMVLTNTEQIDKDHQTGLWLSEFAEPYVEFTDRGYSVSAASIKGGRVPVDPNSVTDGEMPPDEWEGAIHELESTLVLSQVNVNDYNAIFLPGGHGTMFDLPGNAALQQALAHFAENNKLIGSVCHGPAGFVDVKLSSGKYLVEGKRITGFTNEEEQQSNMDSLVPFLMESRLRENGADFQKGSAFSDFVVSDTGFVTGQNPQSGLSTAKAFVEQLQ</sequence>
<evidence type="ECO:0000256" key="1">
    <source>
        <dbReference type="ARBA" id="ARBA00023016"/>
    </source>
</evidence>
<evidence type="ECO:0000256" key="2">
    <source>
        <dbReference type="ARBA" id="ARBA00023239"/>
    </source>
</evidence>
<dbReference type="InterPro" id="IPR050325">
    <property type="entry name" value="Prot/Nucl_acid_deglycase"/>
</dbReference>
<evidence type="ECO:0000256" key="3">
    <source>
        <dbReference type="ARBA" id="ARBA00038493"/>
    </source>
</evidence>
<dbReference type="AlphaFoldDB" id="A0A5D4NV65"/>
<dbReference type="Gene3D" id="3.40.50.880">
    <property type="match status" value="1"/>
</dbReference>
<dbReference type="GO" id="GO:0019243">
    <property type="term" value="P:methylglyoxal catabolic process to D-lactate via S-lactoyl-glutathione"/>
    <property type="evidence" value="ECO:0007669"/>
    <property type="project" value="TreeGrafter"/>
</dbReference>
<keyword evidence="2" id="KW-0456">Lyase</keyword>
<feature type="domain" description="DJ-1/PfpI" evidence="4">
    <location>
        <begin position="27"/>
        <end position="220"/>
    </location>
</feature>
<organism evidence="5 6">
    <name type="scientific">Rossellomorea vietnamensis</name>
    <dbReference type="NCBI Taxonomy" id="218284"/>
    <lineage>
        <taxon>Bacteria</taxon>
        <taxon>Bacillati</taxon>
        <taxon>Bacillota</taxon>
        <taxon>Bacilli</taxon>
        <taxon>Bacillales</taxon>
        <taxon>Bacillaceae</taxon>
        <taxon>Rossellomorea</taxon>
    </lineage>
</organism>